<accession>A0ABM6M4G9</accession>
<comment type="similarity">
    <text evidence="1">Belongs to the Gfa family.</text>
</comment>
<name>A0ABM6M4G9_9SPHN</name>
<organism evidence="6 7">
    <name type="scientific">Blastomonas fulva</name>
    <dbReference type="NCBI Taxonomy" id="1550728"/>
    <lineage>
        <taxon>Bacteria</taxon>
        <taxon>Pseudomonadati</taxon>
        <taxon>Pseudomonadota</taxon>
        <taxon>Alphaproteobacteria</taxon>
        <taxon>Sphingomonadales</taxon>
        <taxon>Sphingomonadaceae</taxon>
        <taxon>Blastomonas</taxon>
    </lineage>
</organism>
<proteinExistence type="inferred from homology"/>
<dbReference type="PROSITE" id="PS51891">
    <property type="entry name" value="CENP_V_GFA"/>
    <property type="match status" value="1"/>
</dbReference>
<dbReference type="SUPFAM" id="SSF51316">
    <property type="entry name" value="Mss4-like"/>
    <property type="match status" value="1"/>
</dbReference>
<dbReference type="RefSeq" id="WP_117351592.1">
    <property type="nucleotide sequence ID" value="NZ_CP020083.1"/>
</dbReference>
<dbReference type="GeneID" id="303484780"/>
<dbReference type="Proteomes" id="UP000258016">
    <property type="component" value="Chromosome"/>
</dbReference>
<sequence length="139" mass="14879">MSRAEGGCHCGAVRFAVDSAGDTEPSPRTALCHCADCRRCAGAPAVGWTAVASSTFTVLQGTPAVYRSSELAERSFCPQCGTGLFYINETVLPGLVDIQTATFDDPEAFPAMAHIQMADAIGWMKTAHDLPKFDRFPEF</sequence>
<protein>
    <submittedName>
        <fullName evidence="6">Aldehyde-activating protein</fullName>
    </submittedName>
</protein>
<evidence type="ECO:0000313" key="6">
    <source>
        <dbReference type="EMBL" id="ASR50780.1"/>
    </source>
</evidence>
<gene>
    <name evidence="6" type="ORF">B5J99_04230</name>
</gene>
<evidence type="ECO:0000259" key="5">
    <source>
        <dbReference type="PROSITE" id="PS51891"/>
    </source>
</evidence>
<evidence type="ECO:0000256" key="4">
    <source>
        <dbReference type="ARBA" id="ARBA00023239"/>
    </source>
</evidence>
<dbReference type="EMBL" id="CP020083">
    <property type="protein sequence ID" value="ASR50780.1"/>
    <property type="molecule type" value="Genomic_DNA"/>
</dbReference>
<evidence type="ECO:0000256" key="2">
    <source>
        <dbReference type="ARBA" id="ARBA00022723"/>
    </source>
</evidence>
<feature type="domain" description="CENP-V/GFA" evidence="5">
    <location>
        <begin position="4"/>
        <end position="124"/>
    </location>
</feature>
<reference evidence="6 7" key="1">
    <citation type="submission" date="2017-03" db="EMBL/GenBank/DDBJ databases">
        <title>Complete genome sequence of Blastomonas fulva degrading microcsystin LR.</title>
        <authorList>
            <person name="Lee H.-g."/>
            <person name="Jin L."/>
            <person name="oh H.-M."/>
        </authorList>
    </citation>
    <scope>NUCLEOTIDE SEQUENCE [LARGE SCALE GENOMIC DNA]</scope>
    <source>
        <strain evidence="6 7">T2</strain>
    </source>
</reference>
<dbReference type="InterPro" id="IPR006913">
    <property type="entry name" value="CENP-V/GFA"/>
</dbReference>
<evidence type="ECO:0000256" key="3">
    <source>
        <dbReference type="ARBA" id="ARBA00022833"/>
    </source>
</evidence>
<dbReference type="InterPro" id="IPR011057">
    <property type="entry name" value="Mss4-like_sf"/>
</dbReference>
<dbReference type="PANTHER" id="PTHR33337:SF40">
    <property type="entry name" value="CENP-V_GFA DOMAIN-CONTAINING PROTEIN-RELATED"/>
    <property type="match status" value="1"/>
</dbReference>
<keyword evidence="3" id="KW-0862">Zinc</keyword>
<dbReference type="Pfam" id="PF04828">
    <property type="entry name" value="GFA"/>
    <property type="match status" value="1"/>
</dbReference>
<keyword evidence="7" id="KW-1185">Reference proteome</keyword>
<dbReference type="PANTHER" id="PTHR33337">
    <property type="entry name" value="GFA DOMAIN-CONTAINING PROTEIN"/>
    <property type="match status" value="1"/>
</dbReference>
<dbReference type="Gene3D" id="3.90.1590.10">
    <property type="entry name" value="glutathione-dependent formaldehyde- activating enzyme (gfa)"/>
    <property type="match status" value="1"/>
</dbReference>
<evidence type="ECO:0000256" key="1">
    <source>
        <dbReference type="ARBA" id="ARBA00005495"/>
    </source>
</evidence>
<keyword evidence="4" id="KW-0456">Lyase</keyword>
<keyword evidence="2" id="KW-0479">Metal-binding</keyword>
<evidence type="ECO:0000313" key="7">
    <source>
        <dbReference type="Proteomes" id="UP000258016"/>
    </source>
</evidence>